<dbReference type="OrthoDB" id="10400041at2759"/>
<keyword evidence="2" id="KW-0472">Membrane</keyword>
<evidence type="ECO:0000313" key="4">
    <source>
        <dbReference type="Proteomes" id="UP000053201"/>
    </source>
</evidence>
<keyword evidence="2" id="KW-0812">Transmembrane</keyword>
<gene>
    <name evidence="3" type="ORF">SPPG_04743</name>
</gene>
<dbReference type="GeneID" id="27688175"/>
<evidence type="ECO:0000256" key="1">
    <source>
        <dbReference type="SAM" id="MobiDB-lite"/>
    </source>
</evidence>
<feature type="region of interest" description="Disordered" evidence="1">
    <location>
        <begin position="111"/>
        <end position="175"/>
    </location>
</feature>
<proteinExistence type="predicted"/>
<reference evidence="3 4" key="1">
    <citation type="submission" date="2009-08" db="EMBL/GenBank/DDBJ databases">
        <title>The Genome Sequence of Spizellomyces punctatus strain DAOM BR117.</title>
        <authorList>
            <consortium name="The Broad Institute Genome Sequencing Platform"/>
            <person name="Russ C."/>
            <person name="Cuomo C."/>
            <person name="Shea T."/>
            <person name="Young S.K."/>
            <person name="Zeng Q."/>
            <person name="Koehrsen M."/>
            <person name="Haas B."/>
            <person name="Borodovsky M."/>
            <person name="Guigo R."/>
            <person name="Alvarado L."/>
            <person name="Berlin A."/>
            <person name="Bochicchio J."/>
            <person name="Borenstein D."/>
            <person name="Chapman S."/>
            <person name="Chen Z."/>
            <person name="Engels R."/>
            <person name="Freedman E."/>
            <person name="Gellesch M."/>
            <person name="Goldberg J."/>
            <person name="Griggs A."/>
            <person name="Gujja S."/>
            <person name="Heiman D."/>
            <person name="Hepburn T."/>
            <person name="Howarth C."/>
            <person name="Jen D."/>
            <person name="Larson L."/>
            <person name="Lewis B."/>
            <person name="Mehta T."/>
            <person name="Park D."/>
            <person name="Pearson M."/>
            <person name="Roberts A."/>
            <person name="Saif S."/>
            <person name="Shenoy N."/>
            <person name="Sisk P."/>
            <person name="Stolte C."/>
            <person name="Sykes S."/>
            <person name="Thomson T."/>
            <person name="Walk T."/>
            <person name="White J."/>
            <person name="Yandava C."/>
            <person name="Burger G."/>
            <person name="Gray M.W."/>
            <person name="Holland P.W.H."/>
            <person name="King N."/>
            <person name="Lang F.B.F."/>
            <person name="Roger A.J."/>
            <person name="Ruiz-Trillo I."/>
            <person name="Lander E."/>
            <person name="Nusbaum C."/>
        </authorList>
    </citation>
    <scope>NUCLEOTIDE SEQUENCE [LARGE SCALE GENOMIC DNA]</scope>
    <source>
        <strain evidence="3 4">DAOM BR117</strain>
    </source>
</reference>
<feature type="transmembrane region" description="Helical" evidence="2">
    <location>
        <begin position="78"/>
        <end position="101"/>
    </location>
</feature>
<protein>
    <recommendedName>
        <fullName evidence="5">Transmembrane protein</fullName>
    </recommendedName>
</protein>
<keyword evidence="4" id="KW-1185">Reference proteome</keyword>
<dbReference type="RefSeq" id="XP_016608460.1">
    <property type="nucleotide sequence ID" value="XM_016752975.1"/>
</dbReference>
<evidence type="ECO:0000256" key="2">
    <source>
        <dbReference type="SAM" id="Phobius"/>
    </source>
</evidence>
<organism evidence="3 4">
    <name type="scientific">Spizellomyces punctatus (strain DAOM BR117)</name>
    <dbReference type="NCBI Taxonomy" id="645134"/>
    <lineage>
        <taxon>Eukaryota</taxon>
        <taxon>Fungi</taxon>
        <taxon>Fungi incertae sedis</taxon>
        <taxon>Chytridiomycota</taxon>
        <taxon>Chytridiomycota incertae sedis</taxon>
        <taxon>Chytridiomycetes</taxon>
        <taxon>Spizellomycetales</taxon>
        <taxon>Spizellomycetaceae</taxon>
        <taxon>Spizellomyces</taxon>
    </lineage>
</organism>
<dbReference type="InParanoid" id="A0A0L0HG04"/>
<sequence>MRGILFQRNVEKSRGFTGVTAEITMSEVEVDFIPDTTATLAENEAKGVGDVDVGTIIDTVPSNNPTHSENPFVSINGLSLAVLLIAIFAAVGLAMVVRVWWVRRKRRRKEAGETVPVQANEAHAPMERTRRTSPSCAQAGLSGGAPIAESTGLSEPVQPASVSVDSEGQQEARSSASSFWSQLRADVLLPGLPDPEDSFVQVVIDTPVCGAEVIHSTGIIWDTTPPTGTTDSSSIGKRTLGAYDDAFERWALDSTGMRSGSRSTTSTSHSRLGTEGSEARIEAPGRKHIRMDERSVNLSGNVDATPPSRKLMRRSFSYTGNSMGPSAMGFVGHERISEEHPYVQPQTPMEEVAGNNYEASNVMQSLEQATHVTRWPAGD</sequence>
<dbReference type="AlphaFoldDB" id="A0A0L0HG04"/>
<evidence type="ECO:0008006" key="5">
    <source>
        <dbReference type="Google" id="ProtNLM"/>
    </source>
</evidence>
<evidence type="ECO:0000313" key="3">
    <source>
        <dbReference type="EMBL" id="KND00421.1"/>
    </source>
</evidence>
<dbReference type="Proteomes" id="UP000053201">
    <property type="component" value="Unassembled WGS sequence"/>
</dbReference>
<accession>A0A0L0HG04</accession>
<keyword evidence="2" id="KW-1133">Transmembrane helix</keyword>
<feature type="compositionally biased region" description="Polar residues" evidence="1">
    <location>
        <begin position="160"/>
        <end position="175"/>
    </location>
</feature>
<feature type="region of interest" description="Disordered" evidence="1">
    <location>
        <begin position="254"/>
        <end position="284"/>
    </location>
</feature>
<dbReference type="EMBL" id="KQ257456">
    <property type="protein sequence ID" value="KND00421.1"/>
    <property type="molecule type" value="Genomic_DNA"/>
</dbReference>
<feature type="compositionally biased region" description="Low complexity" evidence="1">
    <location>
        <begin position="254"/>
        <end position="274"/>
    </location>
</feature>
<name>A0A0L0HG04_SPIPD</name>
<dbReference type="VEuPathDB" id="FungiDB:SPPG_04743"/>